<evidence type="ECO:0000313" key="3">
    <source>
        <dbReference type="EMBL" id="CAF0891417.1"/>
    </source>
</evidence>
<protein>
    <recommendedName>
        <fullName evidence="2">Chitin-binding type-2 domain-containing protein</fullName>
    </recommendedName>
</protein>
<dbReference type="AlphaFoldDB" id="A0A813Z041"/>
<dbReference type="GO" id="GO:0005576">
    <property type="term" value="C:extracellular region"/>
    <property type="evidence" value="ECO:0007669"/>
    <property type="project" value="InterPro"/>
</dbReference>
<feature type="domain" description="Chitin-binding type-2" evidence="2">
    <location>
        <begin position="232"/>
        <end position="296"/>
    </location>
</feature>
<evidence type="ECO:0000259" key="2">
    <source>
        <dbReference type="PROSITE" id="PS50940"/>
    </source>
</evidence>
<evidence type="ECO:0000313" key="4">
    <source>
        <dbReference type="Proteomes" id="UP000663828"/>
    </source>
</evidence>
<reference evidence="3" key="1">
    <citation type="submission" date="2021-02" db="EMBL/GenBank/DDBJ databases">
        <authorList>
            <person name="Nowell W R."/>
        </authorList>
    </citation>
    <scope>NUCLEOTIDE SEQUENCE</scope>
</reference>
<evidence type="ECO:0000256" key="1">
    <source>
        <dbReference type="SAM" id="MobiDB-lite"/>
    </source>
</evidence>
<proteinExistence type="predicted"/>
<dbReference type="EMBL" id="CAJNOR010000362">
    <property type="protein sequence ID" value="CAF0891417.1"/>
    <property type="molecule type" value="Genomic_DNA"/>
</dbReference>
<dbReference type="Proteomes" id="UP000663828">
    <property type="component" value="Unassembled WGS sequence"/>
</dbReference>
<feature type="region of interest" description="Disordered" evidence="1">
    <location>
        <begin position="420"/>
        <end position="445"/>
    </location>
</feature>
<sequence length="600" mass="68456">MTASFMFERVNDHSCSLPCEKTATIDEKSCYKFYQLELQQLFKEDHFQQKLDANCSKGKSQRSIMERQREKTKLQARFSDGDKRSNSFLSMSNRVSKETVPVALPASNNSTESRSKYVLKTKQSLPAIRHDSIMNSSSTKQKTYLIKSLLDLPIIEVADDSDKHLSYSNASSYTQVLSSTQDHSHENDQYAQQIILKTIMSHLSSCTTAEVSKWNVYRDFHEKFSLSTSPNAFDCTGYEDDSFHPVYDADDCRHYWHCIYVDTVYMHAVKRVCPAGTEFDVTLKQCETSSLVDCQPPKSPHLPRTTSTTKAWKLIYSQLLSRKRWRVTMPSAVTVERYPVFVSEDPLGNEMTTMIVPEPETTEQVRWASVTLPQPTTAFSIEELSKNLNAVVLNNRPRKQKKVGGPRLLQIGEPENEAQMYKTTTKQRARRTRPTTSTQPSTELPSTTFLITTESSTAPPITTMITTTTITTSTTQPLTTSTSLKISTTSVTSLMTQPESTINIASQSRPNRRRQNMTLYILTSDEHKIRRFSVNHTRGILINCNQLRRRLLGRRRLRDVLHTTTIQMSTMKYSSISSVETFRSKTTLFIFLLTNFIINT</sequence>
<dbReference type="InterPro" id="IPR002557">
    <property type="entry name" value="Chitin-bd_dom"/>
</dbReference>
<dbReference type="PROSITE" id="PS50940">
    <property type="entry name" value="CHIT_BIND_II"/>
    <property type="match status" value="1"/>
</dbReference>
<organism evidence="3 4">
    <name type="scientific">Adineta ricciae</name>
    <name type="common">Rotifer</name>
    <dbReference type="NCBI Taxonomy" id="249248"/>
    <lineage>
        <taxon>Eukaryota</taxon>
        <taxon>Metazoa</taxon>
        <taxon>Spiralia</taxon>
        <taxon>Gnathifera</taxon>
        <taxon>Rotifera</taxon>
        <taxon>Eurotatoria</taxon>
        <taxon>Bdelloidea</taxon>
        <taxon>Adinetida</taxon>
        <taxon>Adinetidae</taxon>
        <taxon>Adineta</taxon>
    </lineage>
</organism>
<accession>A0A813Z041</accession>
<dbReference type="SMART" id="SM00494">
    <property type="entry name" value="ChtBD2"/>
    <property type="match status" value="1"/>
</dbReference>
<dbReference type="InterPro" id="IPR036508">
    <property type="entry name" value="Chitin-bd_dom_sf"/>
</dbReference>
<name>A0A813Z041_ADIRI</name>
<comment type="caution">
    <text evidence="3">The sequence shown here is derived from an EMBL/GenBank/DDBJ whole genome shotgun (WGS) entry which is preliminary data.</text>
</comment>
<dbReference type="Gene3D" id="2.170.140.10">
    <property type="entry name" value="Chitin binding domain"/>
    <property type="match status" value="1"/>
</dbReference>
<dbReference type="SUPFAM" id="SSF57625">
    <property type="entry name" value="Invertebrate chitin-binding proteins"/>
    <property type="match status" value="1"/>
</dbReference>
<gene>
    <name evidence="3" type="ORF">XAT740_LOCUS7529</name>
</gene>
<dbReference type="GO" id="GO:0008061">
    <property type="term" value="F:chitin binding"/>
    <property type="evidence" value="ECO:0007669"/>
    <property type="project" value="InterPro"/>
</dbReference>
<keyword evidence="4" id="KW-1185">Reference proteome</keyword>
<dbReference type="Pfam" id="PF01607">
    <property type="entry name" value="CBM_14"/>
    <property type="match status" value="1"/>
</dbReference>